<gene>
    <name evidence="1" type="ORF">NX722_14685</name>
</gene>
<organism evidence="1 2">
    <name type="scientific">Endozoicomonas gorgoniicola</name>
    <dbReference type="NCBI Taxonomy" id="1234144"/>
    <lineage>
        <taxon>Bacteria</taxon>
        <taxon>Pseudomonadati</taxon>
        <taxon>Pseudomonadota</taxon>
        <taxon>Gammaproteobacteria</taxon>
        <taxon>Oceanospirillales</taxon>
        <taxon>Endozoicomonadaceae</taxon>
        <taxon>Endozoicomonas</taxon>
    </lineage>
</organism>
<sequence length="154" mass="17591">MNDVDVLWNPERVSLSTNGAYAEYDNIVVDIDTQIQNALQVITELSPDVILIPIDDQYLSISHVKDTLTLIQSMEGIVCYPAIVKIVQMGADHDLESIIGSMTNLPVNLYIGYGLPYLRKEFNESLRKCELIWDLNEEYYSIRKLIDEVISHEQ</sequence>
<dbReference type="RefSeq" id="WP_262563589.1">
    <property type="nucleotide sequence ID" value="NZ_JAPFCC010000001.1"/>
</dbReference>
<protein>
    <submittedName>
        <fullName evidence="1">Uncharacterized protein</fullName>
    </submittedName>
</protein>
<evidence type="ECO:0000313" key="1">
    <source>
        <dbReference type="EMBL" id="MCW7553849.1"/>
    </source>
</evidence>
<comment type="caution">
    <text evidence="1">The sequence shown here is derived from an EMBL/GenBank/DDBJ whole genome shotgun (WGS) entry which is preliminary data.</text>
</comment>
<dbReference type="Gene3D" id="3.40.50.300">
    <property type="entry name" value="P-loop containing nucleotide triphosphate hydrolases"/>
    <property type="match status" value="1"/>
</dbReference>
<reference evidence="1 2" key="1">
    <citation type="submission" date="2022-10" db="EMBL/GenBank/DDBJ databases">
        <title>High-quality genome sequences of two octocoral-associated bacteria, Endozoicomonas euniceicola EF212 and Endozoicomonas gorgoniicola PS125.</title>
        <authorList>
            <person name="Chiou Y.-J."/>
            <person name="Chen Y.-H."/>
        </authorList>
    </citation>
    <scope>NUCLEOTIDE SEQUENCE [LARGE SCALE GENOMIC DNA]</scope>
    <source>
        <strain evidence="1 2">PS125</strain>
    </source>
</reference>
<dbReference type="EMBL" id="JAPFCC010000001">
    <property type="protein sequence ID" value="MCW7553849.1"/>
    <property type="molecule type" value="Genomic_DNA"/>
</dbReference>
<evidence type="ECO:0000313" key="2">
    <source>
        <dbReference type="Proteomes" id="UP001209854"/>
    </source>
</evidence>
<proteinExistence type="predicted"/>
<dbReference type="InterPro" id="IPR027417">
    <property type="entry name" value="P-loop_NTPase"/>
</dbReference>
<accession>A0ABT3MWU3</accession>
<name>A0ABT3MWU3_9GAMM</name>
<dbReference type="Proteomes" id="UP001209854">
    <property type="component" value="Unassembled WGS sequence"/>
</dbReference>
<keyword evidence="2" id="KW-1185">Reference proteome</keyword>